<comment type="caution">
    <text evidence="2">The sequence shown here is derived from an EMBL/GenBank/DDBJ whole genome shotgun (WGS) entry which is preliminary data.</text>
</comment>
<dbReference type="PANTHER" id="PTHR37544">
    <property type="entry name" value="SPRAY-RELATED"/>
    <property type="match status" value="1"/>
</dbReference>
<keyword evidence="1" id="KW-0812">Transmembrane</keyword>
<keyword evidence="3" id="KW-1185">Reference proteome</keyword>
<dbReference type="Proteomes" id="UP000243797">
    <property type="component" value="Unassembled WGS sequence"/>
</dbReference>
<feature type="transmembrane region" description="Helical" evidence="1">
    <location>
        <begin position="214"/>
        <end position="237"/>
    </location>
</feature>
<reference evidence="2 3" key="1">
    <citation type="submission" date="2017-06" db="EMBL/GenBank/DDBJ databases">
        <title>Draft genome sequence of a variant of Elsinoe murrayae.</title>
        <authorList>
            <person name="Cheng Q."/>
        </authorList>
    </citation>
    <scope>NUCLEOTIDE SEQUENCE [LARGE SCALE GENOMIC DNA]</scope>
    <source>
        <strain evidence="2 3">CQ-2017a</strain>
    </source>
</reference>
<name>A0A2K1QZL8_9PEZI</name>
<proteinExistence type="predicted"/>
<sequence length="404" mass="44385">MRETLKPSDEKEVVTVGLQWAAPPSEEKEVFEERSFPTDVTLDEKEVFHIQAHCLGDASDEKEVSEARAHLVSVPSSTDGLSKRRLGGEDTPGNGKRSLWTPVFLHRPVIFTFVVVALAILATAEVLNARSVRDQGIASARPNLHYLWTFGPTAILTILAALWNQLDYQMRRNAPLVKMSRSRLLANDSVLLDYLSPWDPQALILGINRKDWHVSLSILGSLVIRLLIVLSTGLFVLKYPAVPIPISLLATDDFSFADLATNASYDVTIGNNALRPPVYNTSYPDGTNAMYASQSFGTIAATVGANSTFEANARVFAADLDCEKADWAYTNRSFQYVDALFGGHMDIDLTSDTFSITKFDAQGTIASNKPDDDWDMSQAPRVTGVDGSGWLIDNAMVNTTCTFK</sequence>
<dbReference type="Pfam" id="PF11915">
    <property type="entry name" value="DUF3433"/>
    <property type="match status" value="1"/>
</dbReference>
<keyword evidence="1" id="KW-1133">Transmembrane helix</keyword>
<dbReference type="STRING" id="2082308.A0A2K1QZL8"/>
<evidence type="ECO:0000313" key="3">
    <source>
        <dbReference type="Proteomes" id="UP000243797"/>
    </source>
</evidence>
<accession>A0A2K1QZL8</accession>
<dbReference type="InParanoid" id="A0A2K1QZL8"/>
<feature type="transmembrane region" description="Helical" evidence="1">
    <location>
        <begin position="144"/>
        <end position="163"/>
    </location>
</feature>
<protein>
    <submittedName>
        <fullName evidence="2">Uncharacterized protein</fullName>
    </submittedName>
</protein>
<dbReference type="OrthoDB" id="3946457at2759"/>
<evidence type="ECO:0000256" key="1">
    <source>
        <dbReference type="SAM" id="Phobius"/>
    </source>
</evidence>
<dbReference type="InterPro" id="IPR021840">
    <property type="entry name" value="DUF3433"/>
</dbReference>
<dbReference type="PANTHER" id="PTHR37544:SF3">
    <property type="entry name" value="SPRAY"/>
    <property type="match status" value="1"/>
</dbReference>
<dbReference type="EMBL" id="NKHZ01000025">
    <property type="protein sequence ID" value="PNS20469.1"/>
    <property type="molecule type" value="Genomic_DNA"/>
</dbReference>
<evidence type="ECO:0000313" key="2">
    <source>
        <dbReference type="EMBL" id="PNS20469.1"/>
    </source>
</evidence>
<keyword evidence="1" id="KW-0472">Membrane</keyword>
<dbReference type="AlphaFoldDB" id="A0A2K1QZL8"/>
<gene>
    <name evidence="2" type="ORF">CAC42_5919</name>
</gene>
<organism evidence="2 3">
    <name type="scientific">Sphaceloma murrayae</name>
    <dbReference type="NCBI Taxonomy" id="2082308"/>
    <lineage>
        <taxon>Eukaryota</taxon>
        <taxon>Fungi</taxon>
        <taxon>Dikarya</taxon>
        <taxon>Ascomycota</taxon>
        <taxon>Pezizomycotina</taxon>
        <taxon>Dothideomycetes</taxon>
        <taxon>Dothideomycetidae</taxon>
        <taxon>Myriangiales</taxon>
        <taxon>Elsinoaceae</taxon>
        <taxon>Sphaceloma</taxon>
    </lineage>
</organism>
<feature type="transmembrane region" description="Helical" evidence="1">
    <location>
        <begin position="104"/>
        <end position="124"/>
    </location>
</feature>